<dbReference type="Proteomes" id="UP000050795">
    <property type="component" value="Unassembled WGS sequence"/>
</dbReference>
<dbReference type="InterPro" id="IPR050098">
    <property type="entry name" value="TFPI/VKTCI-like"/>
</dbReference>
<evidence type="ECO:0000256" key="1">
    <source>
        <dbReference type="ARBA" id="ARBA00023157"/>
    </source>
</evidence>
<dbReference type="AlphaFoldDB" id="A0AA85K9B8"/>
<reference evidence="4" key="1">
    <citation type="submission" date="2022-06" db="EMBL/GenBank/DDBJ databases">
        <authorList>
            <person name="Berger JAMES D."/>
            <person name="Berger JAMES D."/>
        </authorList>
    </citation>
    <scope>NUCLEOTIDE SEQUENCE [LARGE SCALE GENOMIC DNA]</scope>
</reference>
<proteinExistence type="predicted"/>
<evidence type="ECO:0000313" key="4">
    <source>
        <dbReference type="Proteomes" id="UP000050795"/>
    </source>
</evidence>
<dbReference type="PROSITE" id="PS00280">
    <property type="entry name" value="BPTI_KUNITZ_1"/>
    <property type="match status" value="1"/>
</dbReference>
<dbReference type="SMART" id="SM00131">
    <property type="entry name" value="KU"/>
    <property type="match status" value="2"/>
</dbReference>
<dbReference type="PANTHER" id="PTHR10083">
    <property type="entry name" value="KUNITZ-TYPE PROTEASE INHIBITOR-RELATED"/>
    <property type="match status" value="1"/>
</dbReference>
<dbReference type="PANTHER" id="PTHR10083:SF374">
    <property type="entry name" value="BPTI_KUNITZ INHIBITOR DOMAIN-CONTAINING PROTEIN"/>
    <property type="match status" value="1"/>
</dbReference>
<dbReference type="CDD" id="cd00109">
    <property type="entry name" value="Kunitz-type"/>
    <property type="match status" value="1"/>
</dbReference>
<accession>A0AA85K9B8</accession>
<reference evidence="5" key="2">
    <citation type="submission" date="2023-11" db="UniProtKB">
        <authorList>
            <consortium name="WormBaseParasite"/>
        </authorList>
    </citation>
    <scope>IDENTIFICATION</scope>
</reference>
<feature type="domain" description="BPTI/Kunitz inhibitor" evidence="3">
    <location>
        <begin position="32"/>
        <end position="82"/>
    </location>
</feature>
<dbReference type="Pfam" id="PF00014">
    <property type="entry name" value="Kunitz_BPTI"/>
    <property type="match status" value="2"/>
</dbReference>
<name>A0AA85K9B8_TRIRE</name>
<sequence>MIPMLKMLYKTFAVAFLILCAHKYSSSFNSVCFQKMEDGPCRALHRRYYYNSTVGSCLMFHYGGCYGNENNFLTKEECQEACGQSGRFNPNDCNVPSETGKCRAAFKRYFYNKETGVCEIFTYGGCNGNGNNFQTEEECQAKCGTYVRTTTTRTTTTGASDDSIKDNNWIRDVIVNMLGLKNLWGRITRTME</sequence>
<keyword evidence="2" id="KW-0732">Signal</keyword>
<dbReference type="GO" id="GO:0004867">
    <property type="term" value="F:serine-type endopeptidase inhibitor activity"/>
    <property type="evidence" value="ECO:0007669"/>
    <property type="project" value="InterPro"/>
</dbReference>
<feature type="domain" description="BPTI/Kunitz inhibitor" evidence="3">
    <location>
        <begin position="93"/>
        <end position="143"/>
    </location>
</feature>
<evidence type="ECO:0000256" key="2">
    <source>
        <dbReference type="SAM" id="SignalP"/>
    </source>
</evidence>
<organism evidence="4 5">
    <name type="scientific">Trichobilharzia regenti</name>
    <name type="common">Nasal bird schistosome</name>
    <dbReference type="NCBI Taxonomy" id="157069"/>
    <lineage>
        <taxon>Eukaryota</taxon>
        <taxon>Metazoa</taxon>
        <taxon>Spiralia</taxon>
        <taxon>Lophotrochozoa</taxon>
        <taxon>Platyhelminthes</taxon>
        <taxon>Trematoda</taxon>
        <taxon>Digenea</taxon>
        <taxon>Strigeidida</taxon>
        <taxon>Schistosomatoidea</taxon>
        <taxon>Schistosomatidae</taxon>
        <taxon>Trichobilharzia</taxon>
    </lineage>
</organism>
<dbReference type="WBParaSite" id="TREG1_68040.1">
    <property type="protein sequence ID" value="TREG1_68040.1"/>
    <property type="gene ID" value="TREG1_68040"/>
</dbReference>
<evidence type="ECO:0000313" key="5">
    <source>
        <dbReference type="WBParaSite" id="TREG1_68040.1"/>
    </source>
</evidence>
<protein>
    <recommendedName>
        <fullName evidence="3">BPTI/Kunitz inhibitor domain-containing protein</fullName>
    </recommendedName>
</protein>
<dbReference type="InterPro" id="IPR020901">
    <property type="entry name" value="Prtase_inh_Kunz-CS"/>
</dbReference>
<keyword evidence="4" id="KW-1185">Reference proteome</keyword>
<dbReference type="Gene3D" id="4.10.410.10">
    <property type="entry name" value="Pancreatic trypsin inhibitor Kunitz domain"/>
    <property type="match status" value="2"/>
</dbReference>
<dbReference type="PRINTS" id="PR00759">
    <property type="entry name" value="BASICPTASE"/>
</dbReference>
<dbReference type="SUPFAM" id="SSF57362">
    <property type="entry name" value="BPTI-like"/>
    <property type="match status" value="2"/>
</dbReference>
<feature type="signal peptide" evidence="2">
    <location>
        <begin position="1"/>
        <end position="27"/>
    </location>
</feature>
<dbReference type="PROSITE" id="PS50279">
    <property type="entry name" value="BPTI_KUNITZ_2"/>
    <property type="match status" value="2"/>
</dbReference>
<keyword evidence="1" id="KW-1015">Disulfide bond</keyword>
<feature type="chain" id="PRO_5041736784" description="BPTI/Kunitz inhibitor domain-containing protein" evidence="2">
    <location>
        <begin position="28"/>
        <end position="192"/>
    </location>
</feature>
<dbReference type="InterPro" id="IPR036880">
    <property type="entry name" value="Kunitz_BPTI_sf"/>
</dbReference>
<evidence type="ECO:0000259" key="3">
    <source>
        <dbReference type="PROSITE" id="PS50279"/>
    </source>
</evidence>
<dbReference type="InterPro" id="IPR002223">
    <property type="entry name" value="Kunitz_BPTI"/>
</dbReference>